<reference evidence="2" key="1">
    <citation type="submission" date="2020-07" db="EMBL/GenBank/DDBJ databases">
        <authorList>
            <person name="Lin J."/>
        </authorList>
    </citation>
    <scope>NUCLEOTIDE SEQUENCE</scope>
</reference>
<organism evidence="2">
    <name type="scientific">Ananas comosus var. bracteatus</name>
    <name type="common">red pineapple</name>
    <dbReference type="NCBI Taxonomy" id="296719"/>
    <lineage>
        <taxon>Eukaryota</taxon>
        <taxon>Viridiplantae</taxon>
        <taxon>Streptophyta</taxon>
        <taxon>Embryophyta</taxon>
        <taxon>Tracheophyta</taxon>
        <taxon>Spermatophyta</taxon>
        <taxon>Magnoliopsida</taxon>
        <taxon>Liliopsida</taxon>
        <taxon>Poales</taxon>
        <taxon>Bromeliaceae</taxon>
        <taxon>Bromelioideae</taxon>
        <taxon>Ananas</taxon>
    </lineage>
</organism>
<gene>
    <name evidence="2" type="ORF">CB5_LOCUS23697</name>
</gene>
<protein>
    <submittedName>
        <fullName evidence="2">Uncharacterized protein</fullName>
    </submittedName>
</protein>
<accession>A0A6V7QCB0</accession>
<evidence type="ECO:0000313" key="2">
    <source>
        <dbReference type="EMBL" id="CAD1840486.1"/>
    </source>
</evidence>
<evidence type="ECO:0000256" key="1">
    <source>
        <dbReference type="SAM" id="MobiDB-lite"/>
    </source>
</evidence>
<name>A0A6V7QCB0_ANACO</name>
<sequence length="192" mass="21243">MSSSDAGVVDIGGEPPKQPSKRGKSKDTRITKDSASVEDRLALLEDILSKMGERYIEMADTFNSFNDEVRSMEESVATAMATFRGELEKLRGNMTRRDEERKNLIEELVTRVDEVENLKTRVAILEKAVARGTPRCAEAFEDLKLAVTEDPVLRLPDCSHHSRCWRGDCGLNGPASCPVAGGHVGRVMFEMA</sequence>
<proteinExistence type="predicted"/>
<feature type="region of interest" description="Disordered" evidence="1">
    <location>
        <begin position="1"/>
        <end position="33"/>
    </location>
</feature>
<dbReference type="EMBL" id="LR862135">
    <property type="protein sequence ID" value="CAD1840486.1"/>
    <property type="molecule type" value="Genomic_DNA"/>
</dbReference>
<dbReference type="AlphaFoldDB" id="A0A6V7QCB0"/>